<evidence type="ECO:0000313" key="2">
    <source>
        <dbReference type="Proteomes" id="UP000074108"/>
    </source>
</evidence>
<organism evidence="1 2">
    <name type="scientific">Bacillus coahuilensis p1.1.43</name>
    <dbReference type="NCBI Taxonomy" id="1150625"/>
    <lineage>
        <taxon>Bacteria</taxon>
        <taxon>Bacillati</taxon>
        <taxon>Bacillota</taxon>
        <taxon>Bacilli</taxon>
        <taxon>Bacillales</taxon>
        <taxon>Bacillaceae</taxon>
        <taxon>Bacillus</taxon>
    </lineage>
</organism>
<comment type="caution">
    <text evidence="1">The sequence shown here is derived from an EMBL/GenBank/DDBJ whole genome shotgun (WGS) entry which is preliminary data.</text>
</comment>
<evidence type="ECO:0000313" key="1">
    <source>
        <dbReference type="EMBL" id="KUP08448.1"/>
    </source>
</evidence>
<proteinExistence type="predicted"/>
<keyword evidence="2" id="KW-1185">Reference proteome</keyword>
<dbReference type="RefSeq" id="WP_059350289.1">
    <property type="nucleotide sequence ID" value="NZ_LDYG01000012.1"/>
</dbReference>
<dbReference type="OrthoDB" id="3177763at2"/>
<accession>A0A147KBC6</accession>
<dbReference type="InterPro" id="IPR036390">
    <property type="entry name" value="WH_DNA-bd_sf"/>
</dbReference>
<dbReference type="EMBL" id="LDYG01000012">
    <property type="protein sequence ID" value="KUP08448.1"/>
    <property type="molecule type" value="Genomic_DNA"/>
</dbReference>
<reference evidence="1 2" key="1">
    <citation type="journal article" date="2016" name="Front. Microbiol.">
        <title>Microevolution Analysis of Bacillus coahuilensis Unveils Differences in Phosphorus Acquisition Strategies and Their Regulation.</title>
        <authorList>
            <person name="Gomez-Lunar Z."/>
            <person name="Hernandez-Gonzalez I."/>
            <person name="Rodriguez-Torres M.D."/>
            <person name="Souza V."/>
            <person name="Olmedo-Alvarez G."/>
        </authorList>
    </citation>
    <scope>NUCLEOTIDE SEQUENCE [LARGE SCALE GENOMIC DNA]</scope>
    <source>
        <strain evidence="2">p1.1.43</strain>
    </source>
</reference>
<sequence>MRKNINIEELLENKDKVLIMPTPPNRDKSHFIKVLYNKLNELKHVPNSVLNDFIVITCRCGEFIEFDTNVIRMKSAVIAKKLGITPQTLSTKLTNLERYNLIKRFTDPDTGGFTVVINTNYFYKCTDFMYIGIQKKIFENKTVEVTLIKETIDKINNNKNFSNYKKAKYAEREGRKELEKLDHKRKQKIIENDEKIAYLENEIAKLKRESEYIN</sequence>
<dbReference type="Proteomes" id="UP000074108">
    <property type="component" value="Unassembled WGS sequence"/>
</dbReference>
<protein>
    <submittedName>
        <fullName evidence="1">Uncharacterized protein</fullName>
    </submittedName>
</protein>
<dbReference type="AlphaFoldDB" id="A0A147KBC6"/>
<name>A0A147KBC6_9BACI</name>
<dbReference type="PATRIC" id="fig|1150625.3.peg.586"/>
<dbReference type="SUPFAM" id="SSF46785">
    <property type="entry name" value="Winged helix' DNA-binding domain"/>
    <property type="match status" value="1"/>
</dbReference>
<gene>
    <name evidence="1" type="ORF">Q75_02830</name>
</gene>